<proteinExistence type="predicted"/>
<reference evidence="3 4" key="1">
    <citation type="submission" date="2017-11" db="EMBL/GenBank/DDBJ databases">
        <title>Taxonomic description and genome sequences of Spirosoma HA7 sp. nov., isolated from pollen microhabitat of Corylus avellana.</title>
        <authorList>
            <person name="Ambika Manirajan B."/>
            <person name="Suarez C."/>
            <person name="Ratering S."/>
            <person name="Geissler-Plaum R."/>
            <person name="Cardinale M."/>
            <person name="Sylvia S."/>
        </authorList>
    </citation>
    <scope>NUCLEOTIDE SEQUENCE [LARGE SCALE GENOMIC DNA]</scope>
    <source>
        <strain evidence="3 4">HA7</strain>
    </source>
</reference>
<keyword evidence="1" id="KW-0560">Oxidoreductase</keyword>
<accession>A0A2K8Z4D1</accession>
<dbReference type="Pfam" id="PF03807">
    <property type="entry name" value="F420_oxidored"/>
    <property type="match status" value="1"/>
</dbReference>
<dbReference type="KEGG" id="spir:CWM47_24570"/>
<name>A0A2K8Z4D1_9BACT</name>
<keyword evidence="4" id="KW-1185">Reference proteome</keyword>
<dbReference type="GO" id="GO:0016491">
    <property type="term" value="F:oxidoreductase activity"/>
    <property type="evidence" value="ECO:0007669"/>
    <property type="project" value="UniProtKB-KW"/>
</dbReference>
<dbReference type="EMBL" id="CP025096">
    <property type="protein sequence ID" value="AUD04732.1"/>
    <property type="molecule type" value="Genomic_DNA"/>
</dbReference>
<dbReference type="InterPro" id="IPR051267">
    <property type="entry name" value="STEAP_metalloreductase"/>
</dbReference>
<evidence type="ECO:0000313" key="3">
    <source>
        <dbReference type="EMBL" id="AUD04732.1"/>
    </source>
</evidence>
<feature type="domain" description="Pyrroline-5-carboxylate reductase catalytic N-terminal" evidence="2">
    <location>
        <begin position="8"/>
        <end position="97"/>
    </location>
</feature>
<dbReference type="AlphaFoldDB" id="A0A2K8Z4D1"/>
<sequence length="205" mass="21109">MGTIGTDTIGIIGAGNIAQGFARHVAKAGYPVIISNSRGPTSLTDLVSSLGEGVQAGTVEQAAQASIVLLALPWTHLSEGLANLPAWDSRIVIDATNFIVFPEFTPADLGDKTSSEVVSELVPGARIVKAFNTLDAAILASDPQMAGGKRVLFFSGDDKAAKEMVGQLIKAIGFAGIDLGSLVTGGKLQQFGGPLPSHNLVELSK</sequence>
<dbReference type="Gene3D" id="3.40.50.720">
    <property type="entry name" value="NAD(P)-binding Rossmann-like Domain"/>
    <property type="match status" value="1"/>
</dbReference>
<dbReference type="SUPFAM" id="SSF51735">
    <property type="entry name" value="NAD(P)-binding Rossmann-fold domains"/>
    <property type="match status" value="1"/>
</dbReference>
<dbReference type="RefSeq" id="WP_100990846.1">
    <property type="nucleotide sequence ID" value="NZ_CP025096.1"/>
</dbReference>
<protein>
    <submittedName>
        <fullName evidence="3">NADP oxidoreductase</fullName>
    </submittedName>
</protein>
<dbReference type="Proteomes" id="UP000232883">
    <property type="component" value="Chromosome"/>
</dbReference>
<dbReference type="InterPro" id="IPR036291">
    <property type="entry name" value="NAD(P)-bd_dom_sf"/>
</dbReference>
<evidence type="ECO:0000256" key="1">
    <source>
        <dbReference type="ARBA" id="ARBA00023002"/>
    </source>
</evidence>
<dbReference type="PANTHER" id="PTHR14239">
    <property type="entry name" value="DUDULIN-RELATED"/>
    <property type="match status" value="1"/>
</dbReference>
<organism evidence="3 4">
    <name type="scientific">Spirosoma pollinicola</name>
    <dbReference type="NCBI Taxonomy" id="2057025"/>
    <lineage>
        <taxon>Bacteria</taxon>
        <taxon>Pseudomonadati</taxon>
        <taxon>Bacteroidota</taxon>
        <taxon>Cytophagia</taxon>
        <taxon>Cytophagales</taxon>
        <taxon>Cytophagaceae</taxon>
        <taxon>Spirosoma</taxon>
    </lineage>
</organism>
<dbReference type="OrthoDB" id="9786864at2"/>
<dbReference type="InterPro" id="IPR028939">
    <property type="entry name" value="P5C_Rdtase_cat_N"/>
</dbReference>
<gene>
    <name evidence="3" type="ORF">CWM47_24570</name>
</gene>
<evidence type="ECO:0000313" key="4">
    <source>
        <dbReference type="Proteomes" id="UP000232883"/>
    </source>
</evidence>
<evidence type="ECO:0000259" key="2">
    <source>
        <dbReference type="Pfam" id="PF03807"/>
    </source>
</evidence>